<name>A0AC34QG31_9BILA</name>
<evidence type="ECO:0000313" key="2">
    <source>
        <dbReference type="WBParaSite" id="JU765_v2.g15990.t1"/>
    </source>
</evidence>
<dbReference type="WBParaSite" id="JU765_v2.g15990.t1">
    <property type="protein sequence ID" value="JU765_v2.g15990.t1"/>
    <property type="gene ID" value="JU765_v2.g15990"/>
</dbReference>
<sequence length="101" mass="11706">MGHGHHEPHIPHYTSYSNYKELPALRAHELRLARLGLKDPWIRNYAYMFTKPYQVTQWQHFKKLMSFGFKPGVAAAFALIAIEETYSLMKNGHTSWGGGHH</sequence>
<accession>A0AC34QG31</accession>
<protein>
    <submittedName>
        <fullName evidence="2">NADH dehydrogenase [ubiquinone] 1 beta subcomplex subunit 3</fullName>
    </submittedName>
</protein>
<evidence type="ECO:0000313" key="1">
    <source>
        <dbReference type="Proteomes" id="UP000887576"/>
    </source>
</evidence>
<dbReference type="Proteomes" id="UP000887576">
    <property type="component" value="Unplaced"/>
</dbReference>
<organism evidence="1 2">
    <name type="scientific">Panagrolaimus sp. JU765</name>
    <dbReference type="NCBI Taxonomy" id="591449"/>
    <lineage>
        <taxon>Eukaryota</taxon>
        <taxon>Metazoa</taxon>
        <taxon>Ecdysozoa</taxon>
        <taxon>Nematoda</taxon>
        <taxon>Chromadorea</taxon>
        <taxon>Rhabditida</taxon>
        <taxon>Tylenchina</taxon>
        <taxon>Panagrolaimomorpha</taxon>
        <taxon>Panagrolaimoidea</taxon>
        <taxon>Panagrolaimidae</taxon>
        <taxon>Panagrolaimus</taxon>
    </lineage>
</organism>
<proteinExistence type="predicted"/>
<reference evidence="2" key="1">
    <citation type="submission" date="2022-11" db="UniProtKB">
        <authorList>
            <consortium name="WormBaseParasite"/>
        </authorList>
    </citation>
    <scope>IDENTIFICATION</scope>
</reference>